<gene>
    <name evidence="1" type="ORF">AbraCBS73388_004662</name>
</gene>
<comment type="caution">
    <text evidence="1">The sequence shown here is derived from an EMBL/GenBank/DDBJ whole genome shotgun (WGS) entry which is preliminary data.</text>
</comment>
<dbReference type="Proteomes" id="UP001143548">
    <property type="component" value="Unassembled WGS sequence"/>
</dbReference>
<dbReference type="EMBL" id="BROQ01000214">
    <property type="protein sequence ID" value="GKZ27444.1"/>
    <property type="molecule type" value="Genomic_DNA"/>
</dbReference>
<evidence type="ECO:0000313" key="2">
    <source>
        <dbReference type="Proteomes" id="UP001143548"/>
    </source>
</evidence>
<sequence length="163" mass="18439">MDRRTPTPNSQQTADKQWAEQHGYFNYHEVVPGWTDDPRALQRFFRPGTPEWYQARSYGITDAILVLVGTNNSGEMGFIIKSKGRYYIGDLLIDDIFETTRPKRWPAILRVMEERGAQALGLKKLKFVELPDDEDLPKLEVPEGGNLYVPIGQDATGISGKGP</sequence>
<proteinExistence type="predicted"/>
<reference evidence="1" key="1">
    <citation type="submission" date="2022-07" db="EMBL/GenBank/DDBJ databases">
        <title>Taxonomy of Aspergillus series Nigri: significant species reduction supported by multi-species coalescent approaches.</title>
        <authorList>
            <person name="Bian C."/>
            <person name="Kusuya Y."/>
            <person name="Sklenar F."/>
            <person name="D'hooge E."/>
            <person name="Yaguchi T."/>
            <person name="Takahashi H."/>
            <person name="Hubka V."/>
        </authorList>
    </citation>
    <scope>NUCLEOTIDE SEQUENCE</scope>
    <source>
        <strain evidence="1">CBS 733.88</strain>
    </source>
</reference>
<evidence type="ECO:0000313" key="1">
    <source>
        <dbReference type="EMBL" id="GKZ27444.1"/>
    </source>
</evidence>
<protein>
    <submittedName>
        <fullName evidence="1">Uncharacterized protein</fullName>
    </submittedName>
</protein>
<dbReference type="AlphaFoldDB" id="A0A9W5Z374"/>
<organism evidence="1 2">
    <name type="scientific">Aspergillus brasiliensis</name>
    <dbReference type="NCBI Taxonomy" id="319629"/>
    <lineage>
        <taxon>Eukaryota</taxon>
        <taxon>Fungi</taxon>
        <taxon>Dikarya</taxon>
        <taxon>Ascomycota</taxon>
        <taxon>Pezizomycotina</taxon>
        <taxon>Eurotiomycetes</taxon>
        <taxon>Eurotiomycetidae</taxon>
        <taxon>Eurotiales</taxon>
        <taxon>Aspergillaceae</taxon>
        <taxon>Aspergillus</taxon>
        <taxon>Aspergillus subgen. Circumdati</taxon>
    </lineage>
</organism>
<accession>A0A9W5Z374</accession>
<name>A0A9W5Z374_9EURO</name>